<evidence type="ECO:0000259" key="1">
    <source>
        <dbReference type="Pfam" id="PF13910"/>
    </source>
</evidence>
<dbReference type="Proteomes" id="UP000322307">
    <property type="component" value="Unassembled WGS sequence"/>
</dbReference>
<accession>A0A5C8FUR9</accession>
<organism evidence="2 3">
    <name type="scientific">Brachyspira aalborgi</name>
    <dbReference type="NCBI Taxonomy" id="29522"/>
    <lineage>
        <taxon>Bacteria</taxon>
        <taxon>Pseudomonadati</taxon>
        <taxon>Spirochaetota</taxon>
        <taxon>Spirochaetia</taxon>
        <taxon>Brachyspirales</taxon>
        <taxon>Brachyspiraceae</taxon>
        <taxon>Brachyspira</taxon>
    </lineage>
</organism>
<dbReference type="AlphaFoldDB" id="A0A5C8FUR9"/>
<dbReference type="EMBL" id="SAYE01000001">
    <property type="protein sequence ID" value="TXJ53374.1"/>
    <property type="molecule type" value="Genomic_DNA"/>
</dbReference>
<proteinExistence type="predicted"/>
<dbReference type="Pfam" id="PF13910">
    <property type="entry name" value="DUF4209"/>
    <property type="match status" value="1"/>
</dbReference>
<protein>
    <submittedName>
        <fullName evidence="2">DUF4209 domain-containing protein</fullName>
    </submittedName>
</protein>
<evidence type="ECO:0000313" key="2">
    <source>
        <dbReference type="EMBL" id="TXJ53374.1"/>
    </source>
</evidence>
<reference evidence="2 3" key="1">
    <citation type="journal article" date="1992" name="Lakartidningen">
        <title>[Penicillin V and not amoxicillin is the first choice preparation in acute otitis].</title>
        <authorList>
            <person name="Kamme C."/>
            <person name="Lundgren K."/>
            <person name="Prellner K."/>
        </authorList>
    </citation>
    <scope>NUCLEOTIDE SEQUENCE [LARGE SCALE GENOMIC DNA]</scope>
    <source>
        <strain evidence="2 3">PC3939II</strain>
    </source>
</reference>
<comment type="caution">
    <text evidence="2">The sequence shown here is derived from an EMBL/GenBank/DDBJ whole genome shotgun (WGS) entry which is preliminary data.</text>
</comment>
<evidence type="ECO:0000313" key="3">
    <source>
        <dbReference type="Proteomes" id="UP000322307"/>
    </source>
</evidence>
<sequence length="105" mass="12509">MYIYKEQFGLIELAIQKYFEKDYIYFIHLITPQIEAILRNILELNGELIYKYDSQKDGFNLITLGSILSNKHIKNTLDDNFIWYLKMFLGDSRALNLRNRVCHGL</sequence>
<dbReference type="InterPro" id="IPR025209">
    <property type="entry name" value="DUF4209"/>
</dbReference>
<name>A0A5C8FUR9_9SPIR</name>
<gene>
    <name evidence="2" type="ORF">EPJ84_00155</name>
</gene>
<feature type="domain" description="DUF4209" evidence="1">
    <location>
        <begin position="34"/>
        <end position="105"/>
    </location>
</feature>